<reference evidence="1 2" key="1">
    <citation type="submission" date="2021-12" db="EMBL/GenBank/DDBJ databases">
        <title>Genome sequencing of bacteria with rrn-lacking chromosome and rrn-plasmid.</title>
        <authorList>
            <person name="Anda M."/>
            <person name="Iwasaki W."/>
        </authorList>
    </citation>
    <scope>NUCLEOTIDE SEQUENCE [LARGE SCALE GENOMIC DNA]</scope>
    <source>
        <strain evidence="1 2">DSM 100852</strain>
    </source>
</reference>
<proteinExistence type="predicted"/>
<dbReference type="KEGG" id="fax:FUAX_29340"/>
<keyword evidence="2" id="KW-1185">Reference proteome</keyword>
<dbReference type="Pfam" id="PF15869">
    <property type="entry name" value="TolB_like"/>
    <property type="match status" value="1"/>
</dbReference>
<dbReference type="AlphaFoldDB" id="A0AAU9CTW4"/>
<dbReference type="SUPFAM" id="SSF50969">
    <property type="entry name" value="YVTN repeat-like/Quinoprotein amine dehydrogenase"/>
    <property type="match status" value="1"/>
</dbReference>
<dbReference type="RefSeq" id="WP_338392055.1">
    <property type="nucleotide sequence ID" value="NZ_AP025314.1"/>
</dbReference>
<evidence type="ECO:0008006" key="3">
    <source>
        <dbReference type="Google" id="ProtNLM"/>
    </source>
</evidence>
<name>A0AAU9CTW4_9BACT</name>
<gene>
    <name evidence="1" type="ORF">FUAX_29340</name>
</gene>
<sequence>MKILTRFSLVVLVVVLFWSCGETKVIRVSEAGAKFTEFPDSCGIAMKKVIDVPGIITGMCLADSTLFMLNSKHGREGRSLYNYYLGSDSLSLGYVTRGRGPGEVLGANSICLAGGKLWMFDITLEKFLVSRESVIDAMPDKAGMFAEVRLEKDRNVYALVAVLNDSAFVSSANLTSPFKVTKVNMGATPTVSHFGEYHGEVDSSYVGGLKKAFNALPFAHPSGEKLVLAYTNTDVIEIYDTQKERRLVAIHGPDNITLDFEQKQKFARAFIRDDKDDIRTFEGGAVTEEYIYLIYSGKPLRYMSNGRRLLNLGGKSILVYDWEGNPVKKFLLDKQVVSISVSQNDEMLYAFDVNEGCLVKADIKMQGI</sequence>
<evidence type="ECO:0000313" key="2">
    <source>
        <dbReference type="Proteomes" id="UP001348817"/>
    </source>
</evidence>
<dbReference type="EMBL" id="AP025314">
    <property type="protein sequence ID" value="BDD10502.1"/>
    <property type="molecule type" value="Genomic_DNA"/>
</dbReference>
<accession>A0AAU9CTW4</accession>
<dbReference type="InterPro" id="IPR011044">
    <property type="entry name" value="Quino_amine_DH_bsu"/>
</dbReference>
<protein>
    <recommendedName>
        <fullName evidence="3">TolB-like 6-blade propeller-like</fullName>
    </recommendedName>
</protein>
<dbReference type="Proteomes" id="UP001348817">
    <property type="component" value="Chromosome"/>
</dbReference>
<evidence type="ECO:0000313" key="1">
    <source>
        <dbReference type="EMBL" id="BDD10502.1"/>
    </source>
</evidence>
<organism evidence="1 2">
    <name type="scientific">Fulvitalea axinellae</name>
    <dbReference type="NCBI Taxonomy" id="1182444"/>
    <lineage>
        <taxon>Bacteria</taxon>
        <taxon>Pseudomonadati</taxon>
        <taxon>Bacteroidota</taxon>
        <taxon>Cytophagia</taxon>
        <taxon>Cytophagales</taxon>
        <taxon>Persicobacteraceae</taxon>
        <taxon>Fulvitalea</taxon>
    </lineage>
</organism>